<evidence type="ECO:0000256" key="3">
    <source>
        <dbReference type="SAM" id="SignalP"/>
    </source>
</evidence>
<feature type="compositionally biased region" description="Low complexity" evidence="1">
    <location>
        <begin position="955"/>
        <end position="966"/>
    </location>
</feature>
<feature type="signal peptide" evidence="3">
    <location>
        <begin position="1"/>
        <end position="24"/>
    </location>
</feature>
<name>A0A5N5QSR4_9AGAM</name>
<dbReference type="SMART" id="SM00710">
    <property type="entry name" value="PbH1"/>
    <property type="match status" value="10"/>
</dbReference>
<gene>
    <name evidence="4" type="ORF">CTheo_1933</name>
</gene>
<protein>
    <recommendedName>
        <fullName evidence="6">Right handed beta helix domain-containing protein</fullName>
    </recommendedName>
</protein>
<proteinExistence type="predicted"/>
<organism evidence="4 5">
    <name type="scientific">Ceratobasidium theobromae</name>
    <dbReference type="NCBI Taxonomy" id="1582974"/>
    <lineage>
        <taxon>Eukaryota</taxon>
        <taxon>Fungi</taxon>
        <taxon>Dikarya</taxon>
        <taxon>Basidiomycota</taxon>
        <taxon>Agaricomycotina</taxon>
        <taxon>Agaricomycetes</taxon>
        <taxon>Cantharellales</taxon>
        <taxon>Ceratobasidiaceae</taxon>
        <taxon>Ceratobasidium</taxon>
    </lineage>
</organism>
<reference evidence="4 5" key="1">
    <citation type="journal article" date="2019" name="Fungal Biol. Biotechnol.">
        <title>Draft genome sequence of fastidious pathogen Ceratobasidium theobromae, which causes vascular-streak dieback in Theobroma cacao.</title>
        <authorList>
            <person name="Ali S.S."/>
            <person name="Asman A."/>
            <person name="Shao J."/>
            <person name="Firmansyah A.P."/>
            <person name="Susilo A.W."/>
            <person name="Rosmana A."/>
            <person name="McMahon P."/>
            <person name="Junaid M."/>
            <person name="Guest D."/>
            <person name="Kheng T.Y."/>
            <person name="Meinhardt L.W."/>
            <person name="Bailey B.A."/>
        </authorList>
    </citation>
    <scope>NUCLEOTIDE SEQUENCE [LARGE SCALE GENOMIC DNA]</scope>
    <source>
        <strain evidence="4 5">CT2</strain>
    </source>
</reference>
<sequence length="1012" mass="107880">MIASKWFALALAPVFASTSDLVWASLLGSEQRQALELWREQHRHRKLSTRYLTSRQQSGANCVSATPAEGLTERLNDYLKNGGEGFILSLCPNTTYPITAPLTFTNKNQEISTQGYPIDDERAVLVVNGSTAKDGTGHTVAITGSCGLCQGIRIRNIQINGNRKGAPTISGGANIEVGGPAGGQLVEFVKSYDPRGWSCMHIAEGVLDCSNATVRYNDVGPCGSDAFGQWADGISLACRNSAVYENWVMDPTDGGIVIFQSPGSLIEKNTIWIENNTCLGGINLVDYDPFAGNYTGVVVRNNTIAGGYANVLPAANAKFANNTENAIIKIGLAVGLRVWFGIKWGRATAYGASVIENKISGAFGFGMAVSGISQFTIANNTIIGNSSFIGAKGPNCTASDVVPPAVDFVVDPTTILNATITGPFKAHGINTVLCVTPPRGGGNVWPIGTAQLFDNRSRVEQESKNTNDGLISQWAASVACLDDNLASMVSMRSQAALLVSSCTLLFNVFAHPREDLAFWKRSISLSIYPRQQTCIPPEPVDTVTDRLNTLLNSSGPGYILPLCQNATYRLTSPLVYAAENQEISTVGNPIGTERATLLVDGFWNITNGHTVAVQGDCKTCNGIKLRHVQINGNRNGRPAAQGGGNIEFGGPTANQLIEYVNSYDPRGWTCLHVAEGPLNCTTVTVQNNEIGPCGSDAFQSWADGISLSCRNSVVRNNWIDSPTDGGIVVFGSPGSLIQNNTIWVVNNTLLGGINLVDYDPFSGDFTNTVGVSLILKVFRLSTRLQTVQDNIIIGGFATDQSTDSTDQYLGYNNETAIIKVGLAIGNRIWFGDKFGRNRNFGGTVRNNKLTGAFGWGVAVSGVRNFVVENNVMVGNTSFIGVRGANCSMAEALPSPSPFLYDSNGTDSTTLPSNYPNVLLDGSLLCLVSPDGGDYWPRGGSPYGNPDKDEAEAEGEGNNSSRSGSSSKSRKVGLGVGITFGVLAFLAATWAIHRWGVKRYGPGAPRSKASEFY</sequence>
<feature type="transmembrane region" description="Helical" evidence="2">
    <location>
        <begin position="971"/>
        <end position="991"/>
    </location>
</feature>
<dbReference type="OrthoDB" id="2587928at2759"/>
<dbReference type="SUPFAM" id="SSF51126">
    <property type="entry name" value="Pectin lyase-like"/>
    <property type="match status" value="2"/>
</dbReference>
<keyword evidence="5" id="KW-1185">Reference proteome</keyword>
<feature type="chain" id="PRO_5024339657" description="Right handed beta helix domain-containing protein" evidence="3">
    <location>
        <begin position="25"/>
        <end position="1012"/>
    </location>
</feature>
<comment type="caution">
    <text evidence="4">The sequence shown here is derived from an EMBL/GenBank/DDBJ whole genome shotgun (WGS) entry which is preliminary data.</text>
</comment>
<feature type="region of interest" description="Disordered" evidence="1">
    <location>
        <begin position="936"/>
        <end position="969"/>
    </location>
</feature>
<dbReference type="AlphaFoldDB" id="A0A5N5QSR4"/>
<dbReference type="Proteomes" id="UP000383932">
    <property type="component" value="Unassembled WGS sequence"/>
</dbReference>
<dbReference type="Gene3D" id="2.160.20.10">
    <property type="entry name" value="Single-stranded right-handed beta-helix, Pectin lyase-like"/>
    <property type="match status" value="2"/>
</dbReference>
<keyword evidence="2" id="KW-0472">Membrane</keyword>
<evidence type="ECO:0008006" key="6">
    <source>
        <dbReference type="Google" id="ProtNLM"/>
    </source>
</evidence>
<evidence type="ECO:0000256" key="2">
    <source>
        <dbReference type="SAM" id="Phobius"/>
    </source>
</evidence>
<evidence type="ECO:0000256" key="1">
    <source>
        <dbReference type="SAM" id="MobiDB-lite"/>
    </source>
</evidence>
<keyword evidence="3" id="KW-0732">Signal</keyword>
<evidence type="ECO:0000313" key="5">
    <source>
        <dbReference type="Proteomes" id="UP000383932"/>
    </source>
</evidence>
<keyword evidence="2" id="KW-1133">Transmembrane helix</keyword>
<keyword evidence="2" id="KW-0812">Transmembrane</keyword>
<dbReference type="EMBL" id="SSOP01000018">
    <property type="protein sequence ID" value="KAB5594611.1"/>
    <property type="molecule type" value="Genomic_DNA"/>
</dbReference>
<dbReference type="InterPro" id="IPR011050">
    <property type="entry name" value="Pectin_lyase_fold/virulence"/>
</dbReference>
<evidence type="ECO:0000313" key="4">
    <source>
        <dbReference type="EMBL" id="KAB5594611.1"/>
    </source>
</evidence>
<accession>A0A5N5QSR4</accession>
<dbReference type="InterPro" id="IPR006626">
    <property type="entry name" value="PbH1"/>
</dbReference>
<dbReference type="InterPro" id="IPR012334">
    <property type="entry name" value="Pectin_lyas_fold"/>
</dbReference>